<sequence length="275" mass="29913">MLESLFKYPFLQNAVISAILASIACGIIGTIIVEKKLVMMSGGIAHTAFGGVGLGYFLGIEPIIGALVFCVGSAISITTINRKTKTNTDSIIGMFWALGMALGILFVGLTPGYPPDMNSYLFGDILNVSRFDAKLMFGMDVIIVLSIVMFFNTIKAYLFDDEFAFTIGVKTTALEYGLFILVALTIVILLRLVGIILVMALLTTPPAIAKLFTFNLKTMMILSSILGMVFCLTGLWVSYTLNIPSGSSIILITVISYFIAYMIKKFILKSKHCNN</sequence>
<feature type="transmembrane region" description="Helical" evidence="7">
    <location>
        <begin position="135"/>
        <end position="158"/>
    </location>
</feature>
<reference evidence="8 9" key="1">
    <citation type="submission" date="2016-11" db="EMBL/GenBank/DDBJ databases">
        <authorList>
            <person name="Jaros S."/>
            <person name="Januszkiewicz K."/>
            <person name="Wedrychowicz H."/>
        </authorList>
    </citation>
    <scope>NUCLEOTIDE SEQUENCE [LARGE SCALE GENOMIC DNA]</scope>
    <source>
        <strain evidence="8 9">DSM 3089</strain>
    </source>
</reference>
<keyword evidence="4 7" id="KW-1133">Transmembrane helix</keyword>
<proteinExistence type="inferred from homology"/>
<evidence type="ECO:0000256" key="5">
    <source>
        <dbReference type="ARBA" id="ARBA00023136"/>
    </source>
</evidence>
<organism evidence="8 9">
    <name type="scientific">Clostridium collagenovorans DSM 3089</name>
    <dbReference type="NCBI Taxonomy" id="1121306"/>
    <lineage>
        <taxon>Bacteria</taxon>
        <taxon>Bacillati</taxon>
        <taxon>Bacillota</taxon>
        <taxon>Clostridia</taxon>
        <taxon>Eubacteriales</taxon>
        <taxon>Clostridiaceae</taxon>
        <taxon>Clostridium</taxon>
    </lineage>
</organism>
<dbReference type="PROSITE" id="PS51257">
    <property type="entry name" value="PROKAR_LIPOPROTEIN"/>
    <property type="match status" value="1"/>
</dbReference>
<comment type="similarity">
    <text evidence="2 6">Belongs to the ABC-3 integral membrane protein family.</text>
</comment>
<dbReference type="GO" id="GO:0010043">
    <property type="term" value="P:response to zinc ion"/>
    <property type="evidence" value="ECO:0007669"/>
    <property type="project" value="TreeGrafter"/>
</dbReference>
<comment type="subcellular location">
    <subcellularLocation>
        <location evidence="6">Cell membrane</location>
        <topology evidence="6">Multi-pass membrane protein</topology>
    </subcellularLocation>
    <subcellularLocation>
        <location evidence="1">Membrane</location>
        <topology evidence="1">Multi-pass membrane protein</topology>
    </subcellularLocation>
</comment>
<evidence type="ECO:0000256" key="4">
    <source>
        <dbReference type="ARBA" id="ARBA00022989"/>
    </source>
</evidence>
<feature type="transmembrane region" description="Helical" evidence="7">
    <location>
        <begin position="91"/>
        <end position="114"/>
    </location>
</feature>
<evidence type="ECO:0000313" key="8">
    <source>
        <dbReference type="EMBL" id="SHI08625.1"/>
    </source>
</evidence>
<dbReference type="EMBL" id="FQXP01000012">
    <property type="protein sequence ID" value="SHI08625.1"/>
    <property type="molecule type" value="Genomic_DNA"/>
</dbReference>
<dbReference type="InterPro" id="IPR001626">
    <property type="entry name" value="ABC_TroCD"/>
</dbReference>
<feature type="transmembrane region" description="Helical" evidence="7">
    <location>
        <begin position="214"/>
        <end position="237"/>
    </location>
</feature>
<evidence type="ECO:0000256" key="2">
    <source>
        <dbReference type="ARBA" id="ARBA00008034"/>
    </source>
</evidence>
<feature type="transmembrane region" description="Helical" evidence="7">
    <location>
        <begin position="14"/>
        <end position="33"/>
    </location>
</feature>
<dbReference type="GO" id="GO:0055085">
    <property type="term" value="P:transmembrane transport"/>
    <property type="evidence" value="ECO:0007669"/>
    <property type="project" value="InterPro"/>
</dbReference>
<dbReference type="Proteomes" id="UP000184526">
    <property type="component" value="Unassembled WGS sequence"/>
</dbReference>
<dbReference type="Gene3D" id="1.10.3470.10">
    <property type="entry name" value="ABC transporter involved in vitamin B12 uptake, BtuC"/>
    <property type="match status" value="1"/>
</dbReference>
<evidence type="ECO:0000256" key="3">
    <source>
        <dbReference type="ARBA" id="ARBA00022692"/>
    </source>
</evidence>
<dbReference type="PANTHER" id="PTHR30477:SF18">
    <property type="entry name" value="METAL TRANSPORT SYSTEM MEMBRANE PROTEIN CT_417-RELATED"/>
    <property type="match status" value="1"/>
</dbReference>
<dbReference type="SUPFAM" id="SSF81345">
    <property type="entry name" value="ABC transporter involved in vitamin B12 uptake, BtuC"/>
    <property type="match status" value="1"/>
</dbReference>
<keyword evidence="9" id="KW-1185">Reference proteome</keyword>
<dbReference type="GO" id="GO:0043190">
    <property type="term" value="C:ATP-binding cassette (ABC) transporter complex"/>
    <property type="evidence" value="ECO:0007669"/>
    <property type="project" value="InterPro"/>
</dbReference>
<name>A0A1M5Y996_9CLOT</name>
<dbReference type="CDD" id="cd06550">
    <property type="entry name" value="TM_ABC_iron-siderophores_like"/>
    <property type="match status" value="1"/>
</dbReference>
<evidence type="ECO:0000256" key="6">
    <source>
        <dbReference type="RuleBase" id="RU003943"/>
    </source>
</evidence>
<keyword evidence="3 6" id="KW-0812">Transmembrane</keyword>
<feature type="transmembrane region" description="Helical" evidence="7">
    <location>
        <begin position="243"/>
        <end position="263"/>
    </location>
</feature>
<evidence type="ECO:0000313" key="9">
    <source>
        <dbReference type="Proteomes" id="UP000184526"/>
    </source>
</evidence>
<dbReference type="Pfam" id="PF00950">
    <property type="entry name" value="ABC-3"/>
    <property type="match status" value="1"/>
</dbReference>
<gene>
    <name evidence="8" type="ORF">SAMN02745196_02754</name>
</gene>
<feature type="transmembrane region" description="Helical" evidence="7">
    <location>
        <begin position="54"/>
        <end position="79"/>
    </location>
</feature>
<evidence type="ECO:0000256" key="1">
    <source>
        <dbReference type="ARBA" id="ARBA00004141"/>
    </source>
</evidence>
<evidence type="ECO:0000256" key="7">
    <source>
        <dbReference type="SAM" id="Phobius"/>
    </source>
</evidence>
<dbReference type="STRING" id="1121306.SAMN02745196_02754"/>
<feature type="transmembrane region" description="Helical" evidence="7">
    <location>
        <begin position="178"/>
        <end position="202"/>
    </location>
</feature>
<keyword evidence="5 7" id="KW-0472">Membrane</keyword>
<dbReference type="RefSeq" id="WP_072832578.1">
    <property type="nucleotide sequence ID" value="NZ_FQXP01000012.1"/>
</dbReference>
<protein>
    <submittedName>
        <fullName evidence="8">Zinc transport system permease protein</fullName>
    </submittedName>
</protein>
<dbReference type="AlphaFoldDB" id="A0A1M5Y996"/>
<dbReference type="PANTHER" id="PTHR30477">
    <property type="entry name" value="ABC-TRANSPORTER METAL-BINDING PROTEIN"/>
    <property type="match status" value="1"/>
</dbReference>
<dbReference type="OrthoDB" id="9798540at2"/>
<keyword evidence="6" id="KW-0813">Transport</keyword>
<dbReference type="InterPro" id="IPR037294">
    <property type="entry name" value="ABC_BtuC-like"/>
</dbReference>
<accession>A0A1M5Y996</accession>